<accession>A0AAV4PAA1</accession>
<name>A0AAV4PAA1_CAEEX</name>
<keyword evidence="2" id="KW-1185">Reference proteome</keyword>
<dbReference type="EMBL" id="BPLR01004171">
    <property type="protein sequence ID" value="GIX92930.1"/>
    <property type="molecule type" value="Genomic_DNA"/>
</dbReference>
<sequence length="102" mass="11770">MADFHKLTPKFFIVIHLELLTNRISFMNKFFDVLVFPEWNPTVLPLSSWDVNPPPPNYGLPGKEQFTPLLSYPAYRAKHSTVDQLLYLSQSIINGLQDKPHS</sequence>
<reference evidence="1 2" key="1">
    <citation type="submission" date="2021-06" db="EMBL/GenBank/DDBJ databases">
        <title>Caerostris extrusa draft genome.</title>
        <authorList>
            <person name="Kono N."/>
            <person name="Arakawa K."/>
        </authorList>
    </citation>
    <scope>NUCLEOTIDE SEQUENCE [LARGE SCALE GENOMIC DNA]</scope>
</reference>
<evidence type="ECO:0000313" key="1">
    <source>
        <dbReference type="EMBL" id="GIX92930.1"/>
    </source>
</evidence>
<gene>
    <name evidence="1" type="ORF">CEXT_424221</name>
</gene>
<evidence type="ECO:0000313" key="2">
    <source>
        <dbReference type="Proteomes" id="UP001054945"/>
    </source>
</evidence>
<dbReference type="Proteomes" id="UP001054945">
    <property type="component" value="Unassembled WGS sequence"/>
</dbReference>
<protein>
    <submittedName>
        <fullName evidence="1">Uncharacterized protein</fullName>
    </submittedName>
</protein>
<organism evidence="1 2">
    <name type="scientific">Caerostris extrusa</name>
    <name type="common">Bark spider</name>
    <name type="synonym">Caerostris bankana</name>
    <dbReference type="NCBI Taxonomy" id="172846"/>
    <lineage>
        <taxon>Eukaryota</taxon>
        <taxon>Metazoa</taxon>
        <taxon>Ecdysozoa</taxon>
        <taxon>Arthropoda</taxon>
        <taxon>Chelicerata</taxon>
        <taxon>Arachnida</taxon>
        <taxon>Araneae</taxon>
        <taxon>Araneomorphae</taxon>
        <taxon>Entelegynae</taxon>
        <taxon>Araneoidea</taxon>
        <taxon>Araneidae</taxon>
        <taxon>Caerostris</taxon>
    </lineage>
</organism>
<comment type="caution">
    <text evidence="1">The sequence shown here is derived from an EMBL/GenBank/DDBJ whole genome shotgun (WGS) entry which is preliminary data.</text>
</comment>
<proteinExistence type="predicted"/>
<dbReference type="AlphaFoldDB" id="A0AAV4PAA1"/>